<evidence type="ECO:0000259" key="9">
    <source>
        <dbReference type="Pfam" id="PF02771"/>
    </source>
</evidence>
<keyword evidence="11" id="KW-1185">Reference proteome</keyword>
<dbReference type="InterPro" id="IPR050741">
    <property type="entry name" value="Acyl-CoA_dehydrogenase"/>
</dbReference>
<evidence type="ECO:0000256" key="3">
    <source>
        <dbReference type="ARBA" id="ARBA00022630"/>
    </source>
</evidence>
<keyword evidence="4 6" id="KW-0274">FAD</keyword>
<evidence type="ECO:0000256" key="5">
    <source>
        <dbReference type="ARBA" id="ARBA00023002"/>
    </source>
</evidence>
<dbReference type="FunFam" id="1.20.140.10:FF:000012">
    <property type="entry name" value="Acyl-CoA dehydrogenase fadE12"/>
    <property type="match status" value="1"/>
</dbReference>
<comment type="cofactor">
    <cofactor evidence="1 6">
        <name>FAD</name>
        <dbReference type="ChEBI" id="CHEBI:57692"/>
    </cofactor>
</comment>
<feature type="domain" description="Acyl-CoA oxidase/dehydrogenase middle" evidence="8">
    <location>
        <begin position="124"/>
        <end position="235"/>
    </location>
</feature>
<dbReference type="Gene3D" id="2.40.110.10">
    <property type="entry name" value="Butyryl-CoA Dehydrogenase, subunit A, domain 2"/>
    <property type="match status" value="1"/>
</dbReference>
<organism evidence="10 11">
    <name type="scientific">Tilletiopsis washingtonensis</name>
    <dbReference type="NCBI Taxonomy" id="58919"/>
    <lineage>
        <taxon>Eukaryota</taxon>
        <taxon>Fungi</taxon>
        <taxon>Dikarya</taxon>
        <taxon>Basidiomycota</taxon>
        <taxon>Ustilaginomycotina</taxon>
        <taxon>Exobasidiomycetes</taxon>
        <taxon>Entylomatales</taxon>
        <taxon>Entylomatales incertae sedis</taxon>
        <taxon>Tilletiopsis</taxon>
    </lineage>
</organism>
<reference evidence="10 11" key="1">
    <citation type="journal article" date="2018" name="Mol. Biol. Evol.">
        <title>Broad Genomic Sampling Reveals a Smut Pathogenic Ancestry of the Fungal Clade Ustilaginomycotina.</title>
        <authorList>
            <person name="Kijpornyongpan T."/>
            <person name="Mondo S.J."/>
            <person name="Barry K."/>
            <person name="Sandor L."/>
            <person name="Lee J."/>
            <person name="Lipzen A."/>
            <person name="Pangilinan J."/>
            <person name="LaButti K."/>
            <person name="Hainaut M."/>
            <person name="Henrissat B."/>
            <person name="Grigoriev I.V."/>
            <person name="Spatafora J.W."/>
            <person name="Aime M.C."/>
        </authorList>
    </citation>
    <scope>NUCLEOTIDE SEQUENCE [LARGE SCALE GENOMIC DNA]</scope>
    <source>
        <strain evidence="10 11">MCA 4186</strain>
    </source>
</reference>
<comment type="similarity">
    <text evidence="2 6">Belongs to the acyl-CoA dehydrogenase family.</text>
</comment>
<dbReference type="SUPFAM" id="SSF47203">
    <property type="entry name" value="Acyl-CoA dehydrogenase C-terminal domain-like"/>
    <property type="match status" value="1"/>
</dbReference>
<dbReference type="Gene3D" id="1.20.140.10">
    <property type="entry name" value="Butyryl-CoA Dehydrogenase, subunit A, domain 3"/>
    <property type="match status" value="1"/>
</dbReference>
<dbReference type="InterPro" id="IPR037069">
    <property type="entry name" value="AcylCoA_DH/ox_N_sf"/>
</dbReference>
<evidence type="ECO:0000256" key="2">
    <source>
        <dbReference type="ARBA" id="ARBA00009347"/>
    </source>
</evidence>
<keyword evidence="5 6" id="KW-0560">Oxidoreductase</keyword>
<evidence type="ECO:0000259" key="8">
    <source>
        <dbReference type="Pfam" id="PF02770"/>
    </source>
</evidence>
<dbReference type="InterPro" id="IPR046373">
    <property type="entry name" value="Acyl-CoA_Oxase/DH_mid-dom_sf"/>
</dbReference>
<dbReference type="STRING" id="58919.A0A316ZCJ3"/>
<dbReference type="PANTHER" id="PTHR48083">
    <property type="entry name" value="MEDIUM-CHAIN SPECIFIC ACYL-COA DEHYDROGENASE, MITOCHONDRIAL-RELATED"/>
    <property type="match status" value="1"/>
</dbReference>
<accession>A0A316ZCJ3</accession>
<dbReference type="InterPro" id="IPR013786">
    <property type="entry name" value="AcylCoA_DH/ox_N"/>
</dbReference>
<dbReference type="InterPro" id="IPR009075">
    <property type="entry name" value="AcylCo_DH/oxidase_C"/>
</dbReference>
<evidence type="ECO:0000256" key="6">
    <source>
        <dbReference type="RuleBase" id="RU362125"/>
    </source>
</evidence>
<dbReference type="Gene3D" id="1.10.540.10">
    <property type="entry name" value="Acyl-CoA dehydrogenase/oxidase, N-terminal domain"/>
    <property type="match status" value="1"/>
</dbReference>
<dbReference type="GO" id="GO:0033539">
    <property type="term" value="P:fatty acid beta-oxidation using acyl-CoA dehydrogenase"/>
    <property type="evidence" value="ECO:0007669"/>
    <property type="project" value="TreeGrafter"/>
</dbReference>
<dbReference type="EMBL" id="KZ819288">
    <property type="protein sequence ID" value="PWN99420.1"/>
    <property type="molecule type" value="Genomic_DNA"/>
</dbReference>
<dbReference type="InterPro" id="IPR006091">
    <property type="entry name" value="Acyl-CoA_Oxase/DH_mid-dom"/>
</dbReference>
<dbReference type="Pfam" id="PF02770">
    <property type="entry name" value="Acyl-CoA_dh_M"/>
    <property type="match status" value="1"/>
</dbReference>
<dbReference type="RefSeq" id="XP_025599699.1">
    <property type="nucleotide sequence ID" value="XM_025740526.1"/>
</dbReference>
<dbReference type="CDD" id="cd00567">
    <property type="entry name" value="ACAD"/>
    <property type="match status" value="1"/>
</dbReference>
<dbReference type="GeneID" id="37268072"/>
<dbReference type="GO" id="GO:0003995">
    <property type="term" value="F:acyl-CoA dehydrogenase activity"/>
    <property type="evidence" value="ECO:0007669"/>
    <property type="project" value="TreeGrafter"/>
</dbReference>
<evidence type="ECO:0000313" key="11">
    <source>
        <dbReference type="Proteomes" id="UP000245946"/>
    </source>
</evidence>
<evidence type="ECO:0000256" key="1">
    <source>
        <dbReference type="ARBA" id="ARBA00001974"/>
    </source>
</evidence>
<gene>
    <name evidence="10" type="ORF">FA09DRAFT_306210</name>
</gene>
<dbReference type="InterPro" id="IPR036250">
    <property type="entry name" value="AcylCo_DH-like_C"/>
</dbReference>
<dbReference type="AlphaFoldDB" id="A0A316ZCJ3"/>
<dbReference type="Proteomes" id="UP000245946">
    <property type="component" value="Unassembled WGS sequence"/>
</dbReference>
<proteinExistence type="inferred from homology"/>
<dbReference type="PANTHER" id="PTHR48083:SF1">
    <property type="entry name" value="DEHYDROGENASE, PUTATIVE (AFU_ORTHOLOGUE AFUA_7G06510)-RELATED"/>
    <property type="match status" value="1"/>
</dbReference>
<dbReference type="Pfam" id="PF02771">
    <property type="entry name" value="Acyl-CoA_dh_N"/>
    <property type="match status" value="1"/>
</dbReference>
<evidence type="ECO:0000313" key="10">
    <source>
        <dbReference type="EMBL" id="PWN99420.1"/>
    </source>
</evidence>
<feature type="domain" description="Acyl-CoA dehydrogenase/oxidase C-terminal" evidence="7">
    <location>
        <begin position="251"/>
        <end position="400"/>
    </location>
</feature>
<evidence type="ECO:0000256" key="4">
    <source>
        <dbReference type="ARBA" id="ARBA00022827"/>
    </source>
</evidence>
<dbReference type="GO" id="GO:0005737">
    <property type="term" value="C:cytoplasm"/>
    <property type="evidence" value="ECO:0007669"/>
    <property type="project" value="TreeGrafter"/>
</dbReference>
<dbReference type="OrthoDB" id="435240at2759"/>
<name>A0A316ZCJ3_9BASI</name>
<sequence>MSDAGLSETQRDVRHAVGAVCSAFGDDYWLAREREHSYPHELYAALQSGGWLGVALPAQHGGAGLGIGEAMIMLETIAESGAGFAGAQSIHANIYPNTIAAEFGTSKQQAAWLPGLIDGRIRSGFAVTEPTTGLETLKLRTRAERREGGWLINGQKIWTSSAQVASHLVILARTAPPSDHSRSSGLSLFFAPIRDAPHAPGVSAQQSALRKGVEMRRIEKMGGNCVDANEIWFDDFEVEESCLIGPAENEGKGFKMVLHGMNAERCLIAGEALGLGYAALIKAVKYAQERVVFGKAIGGHQAIQHQLSRAFIELEAAKHLVLAAARSYDAREAAVGAQANAAKYFAAEAAWKACETAVLVHGGMGYAKEYHVERYLREAMAMRLAPISKEMLLNYVGQSVLGLPKSY</sequence>
<protein>
    <submittedName>
        <fullName evidence="10">Acyl-CoA dehydrogenase NM domain-like protein</fullName>
    </submittedName>
</protein>
<evidence type="ECO:0000259" key="7">
    <source>
        <dbReference type="Pfam" id="PF00441"/>
    </source>
</evidence>
<dbReference type="Pfam" id="PF00441">
    <property type="entry name" value="Acyl-CoA_dh_1"/>
    <property type="match status" value="1"/>
</dbReference>
<dbReference type="SUPFAM" id="SSF56645">
    <property type="entry name" value="Acyl-CoA dehydrogenase NM domain-like"/>
    <property type="match status" value="1"/>
</dbReference>
<feature type="domain" description="Acyl-CoA dehydrogenase/oxidase N-terminal" evidence="9">
    <location>
        <begin position="7"/>
        <end position="119"/>
    </location>
</feature>
<dbReference type="GO" id="GO:0050660">
    <property type="term" value="F:flavin adenine dinucleotide binding"/>
    <property type="evidence" value="ECO:0007669"/>
    <property type="project" value="InterPro"/>
</dbReference>
<keyword evidence="3 6" id="KW-0285">Flavoprotein</keyword>
<dbReference type="InterPro" id="IPR009100">
    <property type="entry name" value="AcylCoA_DH/oxidase_NM_dom_sf"/>
</dbReference>
<dbReference type="PIRSF" id="PIRSF016578">
    <property type="entry name" value="HsaA"/>
    <property type="match status" value="1"/>
</dbReference>